<dbReference type="CDD" id="cd00761">
    <property type="entry name" value="Glyco_tranf_GTA_type"/>
    <property type="match status" value="1"/>
</dbReference>
<evidence type="ECO:0000313" key="4">
    <source>
        <dbReference type="EMBL" id="GAN52694.1"/>
    </source>
</evidence>
<gene>
    <name evidence="4" type="ORF">Tasa_001_009</name>
</gene>
<dbReference type="PANTHER" id="PTHR21461">
    <property type="entry name" value="GLYCOSYLTRANSFERASE FAMILY 92 PROTEIN"/>
    <property type="match status" value="1"/>
</dbReference>
<dbReference type="InterPro" id="IPR029044">
    <property type="entry name" value="Nucleotide-diphossugar_trans"/>
</dbReference>
<comment type="caution">
    <text evidence="4">The sequence shown here is derived from an EMBL/GenBank/DDBJ whole genome shotgun (WGS) entry which is preliminary data.</text>
</comment>
<dbReference type="GO" id="GO:0016757">
    <property type="term" value="F:glycosyltransferase activity"/>
    <property type="evidence" value="ECO:0007669"/>
    <property type="project" value="TreeGrafter"/>
</dbReference>
<dbReference type="RefSeq" id="WP_048845947.1">
    <property type="nucleotide sequence ID" value="NZ_BALE01000001.1"/>
</dbReference>
<evidence type="ECO:0000256" key="2">
    <source>
        <dbReference type="ARBA" id="ARBA00022692"/>
    </source>
</evidence>
<dbReference type="GO" id="GO:0016020">
    <property type="term" value="C:membrane"/>
    <property type="evidence" value="ECO:0007669"/>
    <property type="project" value="UniProtKB-SubCell"/>
</dbReference>
<protein>
    <recommendedName>
        <fullName evidence="6">Glycosyltransferase</fullName>
    </recommendedName>
</protein>
<accession>A0A0D6MGC4</accession>
<keyword evidence="5" id="KW-1185">Reference proteome</keyword>
<evidence type="ECO:0000313" key="5">
    <source>
        <dbReference type="Proteomes" id="UP000032679"/>
    </source>
</evidence>
<dbReference type="PANTHER" id="PTHR21461:SF69">
    <property type="entry name" value="GLYCOSYLTRANSFERASE FAMILY 92 PROTEIN"/>
    <property type="match status" value="1"/>
</dbReference>
<proteinExistence type="predicted"/>
<dbReference type="EMBL" id="BALE01000001">
    <property type="protein sequence ID" value="GAN52694.1"/>
    <property type="molecule type" value="Genomic_DNA"/>
</dbReference>
<dbReference type="OrthoDB" id="1997677at2"/>
<dbReference type="GO" id="GO:0005737">
    <property type="term" value="C:cytoplasm"/>
    <property type="evidence" value="ECO:0007669"/>
    <property type="project" value="TreeGrafter"/>
</dbReference>
<keyword evidence="2" id="KW-0812">Transmembrane</keyword>
<dbReference type="STRING" id="1231623.Tasa_001_009"/>
<reference evidence="4 5" key="1">
    <citation type="submission" date="2012-10" db="EMBL/GenBank/DDBJ databases">
        <title>Genome sequencing of Tanticharoenia sakaeratensis NBRC 103193.</title>
        <authorList>
            <person name="Azuma Y."/>
            <person name="Hadano H."/>
            <person name="Hirakawa H."/>
            <person name="Matsushita K."/>
        </authorList>
    </citation>
    <scope>NUCLEOTIDE SEQUENCE [LARGE SCALE GENOMIC DNA]</scope>
    <source>
        <strain evidence="4 5">NBRC 103193</strain>
    </source>
</reference>
<evidence type="ECO:0008006" key="6">
    <source>
        <dbReference type="Google" id="ProtNLM"/>
    </source>
</evidence>
<keyword evidence="3" id="KW-1133">Transmembrane helix</keyword>
<dbReference type="AlphaFoldDB" id="A0A0D6MGC4"/>
<name>A0A0D6MGC4_9PROT</name>
<comment type="subcellular location">
    <subcellularLocation>
        <location evidence="1">Membrane</location>
        <topology evidence="1">Single-pass membrane protein</topology>
    </subcellularLocation>
</comment>
<dbReference type="Gene3D" id="3.90.550.10">
    <property type="entry name" value="Spore Coat Polysaccharide Biosynthesis Protein SpsA, Chain A"/>
    <property type="match status" value="1"/>
</dbReference>
<dbReference type="SUPFAM" id="SSF53448">
    <property type="entry name" value="Nucleotide-diphospho-sugar transferases"/>
    <property type="match status" value="1"/>
</dbReference>
<dbReference type="SUPFAM" id="SSF50405">
    <property type="entry name" value="Actin-crosslinking proteins"/>
    <property type="match status" value="1"/>
</dbReference>
<evidence type="ECO:0000256" key="3">
    <source>
        <dbReference type="ARBA" id="ARBA00022989"/>
    </source>
</evidence>
<dbReference type="Pfam" id="PF13704">
    <property type="entry name" value="Glyco_tranf_2_4"/>
    <property type="match status" value="1"/>
</dbReference>
<keyword evidence="3" id="KW-0472">Membrane</keyword>
<dbReference type="InterPro" id="IPR008999">
    <property type="entry name" value="Actin-crosslinking"/>
</dbReference>
<organism evidence="4 5">
    <name type="scientific">Tanticharoenia sakaeratensis NBRC 103193</name>
    <dbReference type="NCBI Taxonomy" id="1231623"/>
    <lineage>
        <taxon>Bacteria</taxon>
        <taxon>Pseudomonadati</taxon>
        <taxon>Pseudomonadota</taxon>
        <taxon>Alphaproteobacteria</taxon>
        <taxon>Acetobacterales</taxon>
        <taxon>Acetobacteraceae</taxon>
        <taxon>Tanticharoenia</taxon>
    </lineage>
</organism>
<dbReference type="Proteomes" id="UP000032679">
    <property type="component" value="Unassembled WGS sequence"/>
</dbReference>
<evidence type="ECO:0000256" key="1">
    <source>
        <dbReference type="ARBA" id="ARBA00004167"/>
    </source>
</evidence>
<dbReference type="CDD" id="cd00257">
    <property type="entry name" value="beta-trefoil_FSCN-like"/>
    <property type="match status" value="1"/>
</dbReference>
<sequence length="504" mass="56592">MTTVACVLFVKNECTDIAGWIAWHLALGVDRLFIYEDHSTDGTWEVLEAAARVAPITLLRTDPATQPDFYWRQRDAFMDAARRARGVYDWLGFLDGDEYVYPRHFDRIGDFLAQFPDAWAVALNWRIHGNSGRVVRPREMAVETFLSHGTESLGDNVLVKSFVRPEHLGPNYTDPHRYDIPEERYVDARGARVQWTGATKAIDWRDAFVLHFVCRSMEQYIQRIRRRLNADLGDSTAYWDHFNRNDVEDREPLRLMPAVYPVLGRIYTAMLDAASIRLHAVARVMRDDPLLAAALLDRPDLRTPSIDGRSQTSVRTVVLRTHHDTLLCLGGNRIVRDATLDGLAGVVPVLGAIHASTPDLITVFAADRGPLHLPGDSRHLDEPLLRIVPASQPGRFFLRSTHAGRYLAATPGSNDSGVACDRGRADLWEEFRLEPIQSTVTLGLSAIPAPVNAQGATLLDLCAWAQTLQTPPRRGDFLRALANLSPIERERLDHLIPGLLLPFL</sequence>